<dbReference type="EMBL" id="KN822208">
    <property type="protein sequence ID" value="KIM52534.1"/>
    <property type="molecule type" value="Genomic_DNA"/>
</dbReference>
<dbReference type="HOGENOM" id="CLU_1579443_0_0_1"/>
<evidence type="ECO:0000313" key="2">
    <source>
        <dbReference type="Proteomes" id="UP000053989"/>
    </source>
</evidence>
<organism evidence="1 2">
    <name type="scientific">Scleroderma citrinum Foug A</name>
    <dbReference type="NCBI Taxonomy" id="1036808"/>
    <lineage>
        <taxon>Eukaryota</taxon>
        <taxon>Fungi</taxon>
        <taxon>Dikarya</taxon>
        <taxon>Basidiomycota</taxon>
        <taxon>Agaricomycotina</taxon>
        <taxon>Agaricomycetes</taxon>
        <taxon>Agaricomycetidae</taxon>
        <taxon>Boletales</taxon>
        <taxon>Sclerodermatineae</taxon>
        <taxon>Sclerodermataceae</taxon>
        <taxon>Scleroderma</taxon>
    </lineage>
</organism>
<sequence length="169" mass="18979">MPNTAPVATAATVRSRNNSSRLSLHGLFPVKASSTVLRRGTTSRCTPARLPKADLGFRHRYRRRQVGLSSFNRGVPFFFVPESWPLYIVEFKAGHTALFYLTDFTLDIRVRDLVIGRRIEGHTVVNVSITLKEVEAFGPGRVEDENERKDEIRKGAASGYLTIGYKVAR</sequence>
<gene>
    <name evidence="1" type="ORF">SCLCIDRAFT_550255</name>
</gene>
<dbReference type="Proteomes" id="UP000053989">
    <property type="component" value="Unassembled WGS sequence"/>
</dbReference>
<name>A0A0C3D819_9AGAM</name>
<reference evidence="1 2" key="1">
    <citation type="submission" date="2014-04" db="EMBL/GenBank/DDBJ databases">
        <authorList>
            <consortium name="DOE Joint Genome Institute"/>
            <person name="Kuo A."/>
            <person name="Kohler A."/>
            <person name="Nagy L.G."/>
            <person name="Floudas D."/>
            <person name="Copeland A."/>
            <person name="Barry K.W."/>
            <person name="Cichocki N."/>
            <person name="Veneault-Fourrey C."/>
            <person name="LaButti K."/>
            <person name="Lindquist E.A."/>
            <person name="Lipzen A."/>
            <person name="Lundell T."/>
            <person name="Morin E."/>
            <person name="Murat C."/>
            <person name="Sun H."/>
            <person name="Tunlid A."/>
            <person name="Henrissat B."/>
            <person name="Grigoriev I.V."/>
            <person name="Hibbett D.S."/>
            <person name="Martin F."/>
            <person name="Nordberg H.P."/>
            <person name="Cantor M.N."/>
            <person name="Hua S.X."/>
        </authorList>
    </citation>
    <scope>NUCLEOTIDE SEQUENCE [LARGE SCALE GENOMIC DNA]</scope>
    <source>
        <strain evidence="1 2">Foug A</strain>
    </source>
</reference>
<protein>
    <submittedName>
        <fullName evidence="1">Uncharacterized protein</fullName>
    </submittedName>
</protein>
<dbReference type="OrthoDB" id="243127at2759"/>
<evidence type="ECO:0000313" key="1">
    <source>
        <dbReference type="EMBL" id="KIM52534.1"/>
    </source>
</evidence>
<reference evidence="2" key="2">
    <citation type="submission" date="2015-01" db="EMBL/GenBank/DDBJ databases">
        <title>Evolutionary Origins and Diversification of the Mycorrhizal Mutualists.</title>
        <authorList>
            <consortium name="DOE Joint Genome Institute"/>
            <consortium name="Mycorrhizal Genomics Consortium"/>
            <person name="Kohler A."/>
            <person name="Kuo A."/>
            <person name="Nagy L.G."/>
            <person name="Floudas D."/>
            <person name="Copeland A."/>
            <person name="Barry K.W."/>
            <person name="Cichocki N."/>
            <person name="Veneault-Fourrey C."/>
            <person name="LaButti K."/>
            <person name="Lindquist E.A."/>
            <person name="Lipzen A."/>
            <person name="Lundell T."/>
            <person name="Morin E."/>
            <person name="Murat C."/>
            <person name="Riley R."/>
            <person name="Ohm R."/>
            <person name="Sun H."/>
            <person name="Tunlid A."/>
            <person name="Henrissat B."/>
            <person name="Grigoriev I.V."/>
            <person name="Hibbett D.S."/>
            <person name="Martin F."/>
        </authorList>
    </citation>
    <scope>NUCLEOTIDE SEQUENCE [LARGE SCALE GENOMIC DNA]</scope>
    <source>
        <strain evidence="2">Foug A</strain>
    </source>
</reference>
<proteinExistence type="predicted"/>
<dbReference type="InParanoid" id="A0A0C3D819"/>
<dbReference type="AlphaFoldDB" id="A0A0C3D819"/>
<accession>A0A0C3D819</accession>
<keyword evidence="2" id="KW-1185">Reference proteome</keyword>